<evidence type="ECO:0000313" key="2">
    <source>
        <dbReference type="Proteomes" id="UP000652761"/>
    </source>
</evidence>
<name>A0A843XVA3_COLES</name>
<dbReference type="AlphaFoldDB" id="A0A843XVA3"/>
<evidence type="ECO:0000313" key="1">
    <source>
        <dbReference type="EMBL" id="MQM22971.1"/>
    </source>
</evidence>
<protein>
    <submittedName>
        <fullName evidence="1">Uncharacterized protein</fullName>
    </submittedName>
</protein>
<comment type="caution">
    <text evidence="1">The sequence shown here is derived from an EMBL/GenBank/DDBJ whole genome shotgun (WGS) entry which is preliminary data.</text>
</comment>
<keyword evidence="2" id="KW-1185">Reference proteome</keyword>
<organism evidence="1 2">
    <name type="scientific">Colocasia esculenta</name>
    <name type="common">Wild taro</name>
    <name type="synonym">Arum esculentum</name>
    <dbReference type="NCBI Taxonomy" id="4460"/>
    <lineage>
        <taxon>Eukaryota</taxon>
        <taxon>Viridiplantae</taxon>
        <taxon>Streptophyta</taxon>
        <taxon>Embryophyta</taxon>
        <taxon>Tracheophyta</taxon>
        <taxon>Spermatophyta</taxon>
        <taxon>Magnoliopsida</taxon>
        <taxon>Liliopsida</taxon>
        <taxon>Araceae</taxon>
        <taxon>Aroideae</taxon>
        <taxon>Colocasieae</taxon>
        <taxon>Colocasia</taxon>
    </lineage>
</organism>
<gene>
    <name evidence="1" type="ORF">Taro_056031</name>
</gene>
<reference evidence="1" key="1">
    <citation type="submission" date="2017-07" db="EMBL/GenBank/DDBJ databases">
        <title>Taro Niue Genome Assembly and Annotation.</title>
        <authorList>
            <person name="Atibalentja N."/>
            <person name="Keating K."/>
            <person name="Fields C.J."/>
        </authorList>
    </citation>
    <scope>NUCLEOTIDE SEQUENCE</scope>
    <source>
        <strain evidence="1">Niue_2</strain>
        <tissue evidence="1">Leaf</tissue>
    </source>
</reference>
<proteinExistence type="predicted"/>
<dbReference type="Proteomes" id="UP000652761">
    <property type="component" value="Unassembled WGS sequence"/>
</dbReference>
<feature type="non-terminal residue" evidence="1">
    <location>
        <position position="111"/>
    </location>
</feature>
<sequence>DTSRRFQKTQLPDWDIRSTLDQVRSTLVPGSVDTVLGSVDTRSGLLTRWGGPSRFGCRGLEALAGYPFPLSLLLPFSLSLRRSSASPSPLCVFQARRRSVRGAVASWTLRG</sequence>
<feature type="non-terminal residue" evidence="1">
    <location>
        <position position="1"/>
    </location>
</feature>
<dbReference type="EMBL" id="NMUH01014598">
    <property type="protein sequence ID" value="MQM22971.1"/>
    <property type="molecule type" value="Genomic_DNA"/>
</dbReference>
<accession>A0A843XVA3</accession>